<proteinExistence type="predicted"/>
<evidence type="ECO:0008006" key="3">
    <source>
        <dbReference type="Google" id="ProtNLM"/>
    </source>
</evidence>
<accession>A0A423VH25</accession>
<comment type="caution">
    <text evidence="1">The sequence shown here is derived from an EMBL/GenBank/DDBJ whole genome shotgun (WGS) entry which is preliminary data.</text>
</comment>
<protein>
    <recommendedName>
        <fullName evidence="3">6,7-dimethyl-8-ribityllumazine synthase</fullName>
    </recommendedName>
</protein>
<keyword evidence="2" id="KW-1185">Reference proteome</keyword>
<name>A0A423VH25_CYTCH</name>
<dbReference type="AlphaFoldDB" id="A0A423VH25"/>
<dbReference type="OrthoDB" id="9986861at2759"/>
<gene>
    <name evidence="1" type="ORF">VSDG_08771</name>
</gene>
<dbReference type="EMBL" id="LJZO01000052">
    <property type="protein sequence ID" value="ROV90203.1"/>
    <property type="molecule type" value="Genomic_DNA"/>
</dbReference>
<sequence length="132" mass="14192">MAASPAPPASPASNKAILGIGLRSNSEFPESVVMENLAQQTALAKEAGFSVDTYFVEPQDPSKTLDVIRKAIRSRPQWDGVMIGFGVRGDPAHTSLFELAVNTCIEEIKPVPRFAFNVSPGSTVEALMRVFT</sequence>
<evidence type="ECO:0000313" key="2">
    <source>
        <dbReference type="Proteomes" id="UP000284375"/>
    </source>
</evidence>
<reference evidence="1 2" key="1">
    <citation type="submission" date="2015-09" db="EMBL/GenBank/DDBJ databases">
        <title>Host preference determinants of Valsa canker pathogens revealed by comparative genomics.</title>
        <authorList>
            <person name="Yin Z."/>
            <person name="Huang L."/>
        </authorList>
    </citation>
    <scope>NUCLEOTIDE SEQUENCE [LARGE SCALE GENOMIC DNA]</scope>
    <source>
        <strain evidence="1 2">YSFL</strain>
    </source>
</reference>
<evidence type="ECO:0000313" key="1">
    <source>
        <dbReference type="EMBL" id="ROV90203.1"/>
    </source>
</evidence>
<organism evidence="1 2">
    <name type="scientific">Cytospora chrysosperma</name>
    <name type="common">Cytospora canker fungus</name>
    <name type="synonym">Sphaeria chrysosperma</name>
    <dbReference type="NCBI Taxonomy" id="252740"/>
    <lineage>
        <taxon>Eukaryota</taxon>
        <taxon>Fungi</taxon>
        <taxon>Dikarya</taxon>
        <taxon>Ascomycota</taxon>
        <taxon>Pezizomycotina</taxon>
        <taxon>Sordariomycetes</taxon>
        <taxon>Sordariomycetidae</taxon>
        <taxon>Diaporthales</taxon>
        <taxon>Cytosporaceae</taxon>
        <taxon>Cytospora</taxon>
    </lineage>
</organism>
<dbReference type="Proteomes" id="UP000284375">
    <property type="component" value="Unassembled WGS sequence"/>
</dbReference>